<dbReference type="Proteomes" id="UP000789759">
    <property type="component" value="Unassembled WGS sequence"/>
</dbReference>
<gene>
    <name evidence="1" type="ORF">CPELLU_LOCUS5110</name>
</gene>
<reference evidence="1" key="1">
    <citation type="submission" date="2021-06" db="EMBL/GenBank/DDBJ databases">
        <authorList>
            <person name="Kallberg Y."/>
            <person name="Tangrot J."/>
            <person name="Rosling A."/>
        </authorList>
    </citation>
    <scope>NUCLEOTIDE SEQUENCE</scope>
    <source>
        <strain evidence="1">FL966</strain>
    </source>
</reference>
<dbReference type="EMBL" id="CAJVQA010002841">
    <property type="protein sequence ID" value="CAG8558930.1"/>
    <property type="molecule type" value="Genomic_DNA"/>
</dbReference>
<dbReference type="AlphaFoldDB" id="A0A9N9FUS3"/>
<accession>A0A9N9FUS3</accession>
<comment type="caution">
    <text evidence="1">The sequence shown here is derived from an EMBL/GenBank/DDBJ whole genome shotgun (WGS) entry which is preliminary data.</text>
</comment>
<evidence type="ECO:0000313" key="2">
    <source>
        <dbReference type="Proteomes" id="UP000789759"/>
    </source>
</evidence>
<proteinExistence type="predicted"/>
<dbReference type="Gene3D" id="3.80.10.10">
    <property type="entry name" value="Ribonuclease Inhibitor"/>
    <property type="match status" value="1"/>
</dbReference>
<organism evidence="1 2">
    <name type="scientific">Cetraspora pellucida</name>
    <dbReference type="NCBI Taxonomy" id="1433469"/>
    <lineage>
        <taxon>Eukaryota</taxon>
        <taxon>Fungi</taxon>
        <taxon>Fungi incertae sedis</taxon>
        <taxon>Mucoromycota</taxon>
        <taxon>Glomeromycotina</taxon>
        <taxon>Glomeromycetes</taxon>
        <taxon>Diversisporales</taxon>
        <taxon>Gigasporaceae</taxon>
        <taxon>Cetraspora</taxon>
    </lineage>
</organism>
<name>A0A9N9FUS3_9GLOM</name>
<keyword evidence="2" id="KW-1185">Reference proteome</keyword>
<protein>
    <submittedName>
        <fullName evidence="1">10404_t:CDS:1</fullName>
    </submittedName>
</protein>
<dbReference type="InterPro" id="IPR032675">
    <property type="entry name" value="LRR_dom_sf"/>
</dbReference>
<evidence type="ECO:0000313" key="1">
    <source>
        <dbReference type="EMBL" id="CAG8558930.1"/>
    </source>
</evidence>
<dbReference type="OrthoDB" id="2322866at2759"/>
<sequence length="576" mass="66813">MACLPSDCLYNVFSFLQNDKVALRASILVNRQWCEYAIKHLWKEPFRLVLALKENVDYNVRDRAKTGMLIEMLIISLINNENRSKNNILQTSRKLTLIPIPIFNYVAFIRKIDLQDLGLAMIEWYEYICSKKSDRQTESIKVRNAIFGTLLQRRVTRSATTKPYIEDKCFIKEITAKICKLLMIQISRLDSISIESASGSPRVKLSEILEAHFEESSQFFEITNDYMGIISYPGANNCLSHIVDFSWRDLCPRAIQFVRDLPLVAKNLKRIVLDIRSRTFAEESTLAMAALYTLIEAQNALREFELYNFCINGPDLINVLKQQKDTLNRLVFKNLNVTKLDYISEIGCLVNLEELEILGGNLESKESWPICITNFQNLKFYHVDNIFPSSIKTMSNLIDRTLCSTLGSFKYIQRKKYCLQSTTSILETVSQYCTNLRNFECDAEIGSTDQLMSILTSSPFLETIIIRNKRIPSNLDDLLRHVKLTKLRYVELEGPWKFSPKALNVFLRRSKPPLYTFVLINSKCFEDDHLEVLLKRLSGTLYKVVLSGMYKRLSLDLRKRTRQVVDDFYYKTMDVV</sequence>